<keyword evidence="5 6" id="KW-0472">Membrane</keyword>
<feature type="transmembrane region" description="Helical" evidence="6">
    <location>
        <begin position="29"/>
        <end position="51"/>
    </location>
</feature>
<evidence type="ECO:0000256" key="5">
    <source>
        <dbReference type="ARBA" id="ARBA00023136"/>
    </source>
</evidence>
<name>A0ABM8VSW2_9BACL</name>
<dbReference type="EMBL" id="CAJVCE010000033">
    <property type="protein sequence ID" value="CAG7657060.1"/>
    <property type="molecule type" value="Genomic_DNA"/>
</dbReference>
<sequence length="232" mass="24687">MSDKSWWSGFTEFAAARLPDLWAATVEHLWISALAVFLGCLVAIPVGILLANSSNRYLKSITFGVANLFQTIPSLALLALLIPLMGIGMKPAIFALFLYALLPLLRNTYAGMESADRSILEAAKGMGYGPLQRIMFIQLPIALPYIISGIRVTTVYIISWTTLASLIGGGGLGVLIFSGLGVNKDELIFLGAFAAIVLALLADFVLGQVEKWSTRKKPLAAAPTSTSPSAAA</sequence>
<gene>
    <name evidence="8" type="primary">opuBB</name>
    <name evidence="8" type="ORF">PAECIP111802_06601</name>
</gene>
<dbReference type="PANTHER" id="PTHR30177:SF28">
    <property type="entry name" value="CHOLINE TRANSPORT SYSTEM PERMEASE PROTEIN OPUBB"/>
    <property type="match status" value="1"/>
</dbReference>
<keyword evidence="4 6" id="KW-1133">Transmembrane helix</keyword>
<evidence type="ECO:0000313" key="8">
    <source>
        <dbReference type="EMBL" id="CAG7657060.1"/>
    </source>
</evidence>
<dbReference type="CDD" id="cd06261">
    <property type="entry name" value="TM_PBP2"/>
    <property type="match status" value="1"/>
</dbReference>
<comment type="caution">
    <text evidence="8">The sequence shown here is derived from an EMBL/GenBank/DDBJ whole genome shotgun (WGS) entry which is preliminary data.</text>
</comment>
<evidence type="ECO:0000313" key="9">
    <source>
        <dbReference type="Proteomes" id="UP000730618"/>
    </source>
</evidence>
<evidence type="ECO:0000256" key="4">
    <source>
        <dbReference type="ARBA" id="ARBA00022989"/>
    </source>
</evidence>
<feature type="domain" description="ABC transmembrane type-1" evidence="7">
    <location>
        <begin position="25"/>
        <end position="206"/>
    </location>
</feature>
<feature type="transmembrane region" description="Helical" evidence="6">
    <location>
        <begin position="92"/>
        <end position="109"/>
    </location>
</feature>
<feature type="transmembrane region" description="Helical" evidence="6">
    <location>
        <begin position="187"/>
        <end position="209"/>
    </location>
</feature>
<evidence type="ECO:0000259" key="7">
    <source>
        <dbReference type="PROSITE" id="PS50928"/>
    </source>
</evidence>
<keyword evidence="9" id="KW-1185">Reference proteome</keyword>
<evidence type="ECO:0000256" key="2">
    <source>
        <dbReference type="ARBA" id="ARBA00022448"/>
    </source>
</evidence>
<evidence type="ECO:0000256" key="3">
    <source>
        <dbReference type="ARBA" id="ARBA00022692"/>
    </source>
</evidence>
<dbReference type="Proteomes" id="UP000730618">
    <property type="component" value="Unassembled WGS sequence"/>
</dbReference>
<evidence type="ECO:0000256" key="1">
    <source>
        <dbReference type="ARBA" id="ARBA00004141"/>
    </source>
</evidence>
<protein>
    <submittedName>
        <fullName evidence="8">Choline transport system permease protein OpuBB</fullName>
    </submittedName>
</protein>
<proteinExistence type="inferred from homology"/>
<dbReference type="PROSITE" id="PS50928">
    <property type="entry name" value="ABC_TM1"/>
    <property type="match status" value="1"/>
</dbReference>
<organism evidence="8 9">
    <name type="scientific">Paenibacillus allorhizosphaerae</name>
    <dbReference type="NCBI Taxonomy" id="2849866"/>
    <lineage>
        <taxon>Bacteria</taxon>
        <taxon>Bacillati</taxon>
        <taxon>Bacillota</taxon>
        <taxon>Bacilli</taxon>
        <taxon>Bacillales</taxon>
        <taxon>Paenibacillaceae</taxon>
        <taxon>Paenibacillus</taxon>
    </lineage>
</organism>
<dbReference type="InterPro" id="IPR051204">
    <property type="entry name" value="ABC_transp_perm/SBD"/>
</dbReference>
<feature type="transmembrane region" description="Helical" evidence="6">
    <location>
        <begin position="63"/>
        <end position="86"/>
    </location>
</feature>
<accession>A0ABM8VSW2</accession>
<comment type="similarity">
    <text evidence="6">Belongs to the binding-protein-dependent transport system permease family.</text>
</comment>
<comment type="subcellular location">
    <subcellularLocation>
        <location evidence="6">Cell membrane</location>
        <topology evidence="6">Multi-pass membrane protein</topology>
    </subcellularLocation>
    <subcellularLocation>
        <location evidence="1">Membrane</location>
        <topology evidence="1">Multi-pass membrane protein</topology>
    </subcellularLocation>
</comment>
<dbReference type="InterPro" id="IPR000515">
    <property type="entry name" value="MetI-like"/>
</dbReference>
<dbReference type="PANTHER" id="PTHR30177">
    <property type="entry name" value="GLYCINE BETAINE/L-PROLINE TRANSPORT SYSTEM PERMEASE PROTEIN PROW"/>
    <property type="match status" value="1"/>
</dbReference>
<keyword evidence="2 6" id="KW-0813">Transport</keyword>
<dbReference type="RefSeq" id="WP_218102788.1">
    <property type="nucleotide sequence ID" value="NZ_CAJVCE010000033.1"/>
</dbReference>
<reference evidence="8 9" key="1">
    <citation type="submission" date="2021-06" db="EMBL/GenBank/DDBJ databases">
        <authorList>
            <person name="Criscuolo A."/>
        </authorList>
    </citation>
    <scope>NUCLEOTIDE SEQUENCE [LARGE SCALE GENOMIC DNA]</scope>
    <source>
        <strain evidence="9">CIP 111802</strain>
    </source>
</reference>
<keyword evidence="3 6" id="KW-0812">Transmembrane</keyword>
<evidence type="ECO:0000256" key="6">
    <source>
        <dbReference type="RuleBase" id="RU363032"/>
    </source>
</evidence>
<feature type="transmembrane region" description="Helical" evidence="6">
    <location>
        <begin position="156"/>
        <end position="180"/>
    </location>
</feature>
<dbReference type="Pfam" id="PF00528">
    <property type="entry name" value="BPD_transp_1"/>
    <property type="match status" value="1"/>
</dbReference>